<organism evidence="1">
    <name type="scientific">Anguilla anguilla</name>
    <name type="common">European freshwater eel</name>
    <name type="synonym">Muraena anguilla</name>
    <dbReference type="NCBI Taxonomy" id="7936"/>
    <lineage>
        <taxon>Eukaryota</taxon>
        <taxon>Metazoa</taxon>
        <taxon>Chordata</taxon>
        <taxon>Craniata</taxon>
        <taxon>Vertebrata</taxon>
        <taxon>Euteleostomi</taxon>
        <taxon>Actinopterygii</taxon>
        <taxon>Neopterygii</taxon>
        <taxon>Teleostei</taxon>
        <taxon>Anguilliformes</taxon>
        <taxon>Anguillidae</taxon>
        <taxon>Anguilla</taxon>
    </lineage>
</organism>
<evidence type="ECO:0000313" key="1">
    <source>
        <dbReference type="EMBL" id="JAH36473.1"/>
    </source>
</evidence>
<name>A0A0E9S7H4_ANGAN</name>
<sequence length="43" mass="5013">MHTDVRLKKVEYCCSWVSEKVNKLAGMCELLAASWCHPEFVNR</sequence>
<reference evidence="1" key="1">
    <citation type="submission" date="2014-11" db="EMBL/GenBank/DDBJ databases">
        <authorList>
            <person name="Amaro Gonzalez C."/>
        </authorList>
    </citation>
    <scope>NUCLEOTIDE SEQUENCE</scope>
</reference>
<dbReference type="EMBL" id="GBXM01072104">
    <property type="protein sequence ID" value="JAH36473.1"/>
    <property type="molecule type" value="Transcribed_RNA"/>
</dbReference>
<dbReference type="AlphaFoldDB" id="A0A0E9S7H4"/>
<reference evidence="1" key="2">
    <citation type="journal article" date="2015" name="Fish Shellfish Immunol.">
        <title>Early steps in the European eel (Anguilla anguilla)-Vibrio vulnificus interaction in the gills: Role of the RtxA13 toxin.</title>
        <authorList>
            <person name="Callol A."/>
            <person name="Pajuelo D."/>
            <person name="Ebbesson L."/>
            <person name="Teles M."/>
            <person name="MacKenzie S."/>
            <person name="Amaro C."/>
        </authorList>
    </citation>
    <scope>NUCLEOTIDE SEQUENCE</scope>
</reference>
<protein>
    <submittedName>
        <fullName evidence="1">Uncharacterized protein</fullName>
    </submittedName>
</protein>
<proteinExistence type="predicted"/>
<accession>A0A0E9S7H4</accession>